<feature type="compositionally biased region" description="Basic and acidic residues" evidence="1">
    <location>
        <begin position="64"/>
        <end position="76"/>
    </location>
</feature>
<comment type="caution">
    <text evidence="2">The sequence shown here is derived from an EMBL/GenBank/DDBJ whole genome shotgun (WGS) entry which is preliminary data.</text>
</comment>
<sequence length="196" mass="21692">MEVVPFTDSSSQFEEAGEEDTPLTTRRSNTAPASSRLALKAPGNKRVRRHHRLAPGVISPSPRPVDERLTEREETSVRPGRRPGKQGGDGRNGARGWTRCQIGGEVKGRLSERGSSWKMADSFHVREREGSQWSRGDVEPSSPHRPVILLFHRLPAHRLSEPDSPTGPGTSTRRVDHQQSAPPLTDALLELRHLGI</sequence>
<dbReference type="EMBL" id="CADEAL010000176">
    <property type="protein sequence ID" value="CAB1415822.1"/>
    <property type="molecule type" value="Genomic_DNA"/>
</dbReference>
<keyword evidence="3" id="KW-1185">Reference proteome</keyword>
<evidence type="ECO:0000313" key="2">
    <source>
        <dbReference type="EMBL" id="CAB1415822.1"/>
    </source>
</evidence>
<feature type="compositionally biased region" description="Polar residues" evidence="1">
    <location>
        <begin position="167"/>
        <end position="182"/>
    </location>
</feature>
<feature type="compositionally biased region" description="Basic residues" evidence="1">
    <location>
        <begin position="43"/>
        <end position="53"/>
    </location>
</feature>
<protein>
    <submittedName>
        <fullName evidence="2">Uncharacterized protein</fullName>
    </submittedName>
</protein>
<feature type="compositionally biased region" description="Polar residues" evidence="1">
    <location>
        <begin position="22"/>
        <end position="33"/>
    </location>
</feature>
<feature type="region of interest" description="Disordered" evidence="1">
    <location>
        <begin position="154"/>
        <end position="184"/>
    </location>
</feature>
<evidence type="ECO:0000313" key="3">
    <source>
        <dbReference type="Proteomes" id="UP001153269"/>
    </source>
</evidence>
<accession>A0A9N7TMS0</accession>
<feature type="region of interest" description="Disordered" evidence="1">
    <location>
        <begin position="1"/>
        <end position="115"/>
    </location>
</feature>
<evidence type="ECO:0000256" key="1">
    <source>
        <dbReference type="SAM" id="MobiDB-lite"/>
    </source>
</evidence>
<dbReference type="Proteomes" id="UP001153269">
    <property type="component" value="Unassembled WGS sequence"/>
</dbReference>
<proteinExistence type="predicted"/>
<organism evidence="2 3">
    <name type="scientific">Pleuronectes platessa</name>
    <name type="common">European plaice</name>
    <dbReference type="NCBI Taxonomy" id="8262"/>
    <lineage>
        <taxon>Eukaryota</taxon>
        <taxon>Metazoa</taxon>
        <taxon>Chordata</taxon>
        <taxon>Craniata</taxon>
        <taxon>Vertebrata</taxon>
        <taxon>Euteleostomi</taxon>
        <taxon>Actinopterygii</taxon>
        <taxon>Neopterygii</taxon>
        <taxon>Teleostei</taxon>
        <taxon>Neoteleostei</taxon>
        <taxon>Acanthomorphata</taxon>
        <taxon>Carangaria</taxon>
        <taxon>Pleuronectiformes</taxon>
        <taxon>Pleuronectoidei</taxon>
        <taxon>Pleuronectidae</taxon>
        <taxon>Pleuronectes</taxon>
    </lineage>
</organism>
<reference evidence="2" key="1">
    <citation type="submission" date="2020-03" db="EMBL/GenBank/DDBJ databases">
        <authorList>
            <person name="Weist P."/>
        </authorList>
    </citation>
    <scope>NUCLEOTIDE SEQUENCE</scope>
</reference>
<dbReference type="AlphaFoldDB" id="A0A9N7TMS0"/>
<name>A0A9N7TMS0_PLEPL</name>
<gene>
    <name evidence="2" type="ORF">PLEPLA_LOCUS3540</name>
</gene>